<sequence>MSSLKRGRQDAPEADSSSSISSSQTNTTNEVAYDASYFPLPETRFPLGTPIQSKRSRKLYSDLADEREFLLHLKELWKSKLADLKEDRRLLEKMKDAKKHDVINEEPLFCPEEKEEEQPEKDDVHDAVSIGPPIAAETKDQEDQPDSFKIVNGQVVVKDPSMLATLQELDKIYMDSHNAQQESSSDEEEVVENDEDARRALHKMLEEFGGGF</sequence>
<dbReference type="EMBL" id="JASEJX010000039">
    <property type="protein sequence ID" value="KAK4509019.1"/>
    <property type="molecule type" value="Genomic_DNA"/>
</dbReference>
<dbReference type="Proteomes" id="UP001304243">
    <property type="component" value="Unassembled WGS sequence"/>
</dbReference>
<accession>A0AAN7D2R2</accession>
<evidence type="ECO:0000256" key="2">
    <source>
        <dbReference type="SAM" id="MobiDB-lite"/>
    </source>
</evidence>
<gene>
    <name evidence="3" type="ORF">ATC70_007368</name>
</gene>
<name>A0AAN7D2R2_9FUNG</name>
<comment type="caution">
    <text evidence="3">The sequence shown here is derived from an EMBL/GenBank/DDBJ whole genome shotgun (WGS) entry which is preliminary data.</text>
</comment>
<evidence type="ECO:0000313" key="3">
    <source>
        <dbReference type="EMBL" id="KAK4509019.1"/>
    </source>
</evidence>
<feature type="coiled-coil region" evidence="1">
    <location>
        <begin position="74"/>
        <end position="101"/>
    </location>
</feature>
<protein>
    <submittedName>
        <fullName evidence="3">Uncharacterized protein</fullName>
    </submittedName>
</protein>
<dbReference type="RefSeq" id="XP_064675685.1">
    <property type="nucleotide sequence ID" value="XM_064826628.1"/>
</dbReference>
<evidence type="ECO:0000256" key="1">
    <source>
        <dbReference type="SAM" id="Coils"/>
    </source>
</evidence>
<dbReference type="AlphaFoldDB" id="A0AAN7D2R2"/>
<feature type="compositionally biased region" description="Acidic residues" evidence="2">
    <location>
        <begin position="184"/>
        <end position="195"/>
    </location>
</feature>
<organism evidence="3 4">
    <name type="scientific">Mucor velutinosus</name>
    <dbReference type="NCBI Taxonomy" id="708070"/>
    <lineage>
        <taxon>Eukaryota</taxon>
        <taxon>Fungi</taxon>
        <taxon>Fungi incertae sedis</taxon>
        <taxon>Mucoromycota</taxon>
        <taxon>Mucoromycotina</taxon>
        <taxon>Mucoromycetes</taxon>
        <taxon>Mucorales</taxon>
        <taxon>Mucorineae</taxon>
        <taxon>Mucoraceae</taxon>
        <taxon>Mucor</taxon>
    </lineage>
</organism>
<evidence type="ECO:0000313" key="4">
    <source>
        <dbReference type="Proteomes" id="UP001304243"/>
    </source>
</evidence>
<feature type="region of interest" description="Disordered" evidence="2">
    <location>
        <begin position="102"/>
        <end position="144"/>
    </location>
</feature>
<dbReference type="GeneID" id="89951054"/>
<proteinExistence type="predicted"/>
<reference evidence="3 4" key="1">
    <citation type="submission" date="2022-11" db="EMBL/GenBank/DDBJ databases">
        <title>Mucor velutinosus strain NIH1002 WGS.</title>
        <authorList>
            <person name="Subramanian P."/>
            <person name="Mullikin J.C."/>
            <person name="Segre J.A."/>
            <person name="Zelazny A.M."/>
        </authorList>
    </citation>
    <scope>NUCLEOTIDE SEQUENCE [LARGE SCALE GENOMIC DNA]</scope>
    <source>
        <strain evidence="3 4">NIH1002</strain>
    </source>
</reference>
<keyword evidence="1" id="KW-0175">Coiled coil</keyword>
<feature type="region of interest" description="Disordered" evidence="2">
    <location>
        <begin position="176"/>
        <end position="195"/>
    </location>
</feature>
<keyword evidence="4" id="KW-1185">Reference proteome</keyword>
<feature type="region of interest" description="Disordered" evidence="2">
    <location>
        <begin position="1"/>
        <end position="28"/>
    </location>
</feature>